<feature type="transmembrane region" description="Helical" evidence="8">
    <location>
        <begin position="140"/>
        <end position="158"/>
    </location>
</feature>
<dbReference type="AlphaFoldDB" id="A0A8X7TBQ8"/>
<dbReference type="GO" id="GO:0042147">
    <property type="term" value="P:retrograde transport, endosome to Golgi"/>
    <property type="evidence" value="ECO:0007669"/>
    <property type="project" value="EnsemblFungi"/>
</dbReference>
<name>A0A8X7TBQ8_CANPA</name>
<comment type="subcellular location">
    <subcellularLocation>
        <location evidence="8">Golgi apparatus membrane</location>
        <topology evidence="8">Multi-pass membrane protein</topology>
    </subcellularLocation>
    <subcellularLocation>
        <location evidence="1">Membrane</location>
        <topology evidence="1">Multi-pass membrane protein</topology>
    </subcellularLocation>
</comment>
<accession>A0A8X7TBQ8</accession>
<dbReference type="InterPro" id="IPR007305">
    <property type="entry name" value="Vesicle_transpt_Got1/SFT2"/>
</dbReference>
<evidence type="ECO:0000256" key="6">
    <source>
        <dbReference type="ARBA" id="ARBA00023136"/>
    </source>
</evidence>
<evidence type="ECO:0000256" key="8">
    <source>
        <dbReference type="RuleBase" id="RU363111"/>
    </source>
</evidence>
<gene>
    <name evidence="9" type="ORF">FOB60_002994</name>
</gene>
<dbReference type="GO" id="GO:0015031">
    <property type="term" value="P:protein transport"/>
    <property type="evidence" value="ECO:0007669"/>
    <property type="project" value="UniProtKB-KW"/>
</dbReference>
<sequence length="211" mass="23614">MSSDTENVFRQSFRNWNVRSTQSGNGSNQPVLSEWTDYLTSGANDLYSRLPTSIQDATNNAQEPSWFKLSRLERLVGFSCCLGASILCFVLCFFMFPVLALRPRKFGLLWTGGSVLFLVSFGVLQGPHSYIRHLLSRDRIVFTTVFFTSILLTLYSSVVIKSSLLTIFTSIIEILAVAYYTVSYFPFGATTLTFFTSYIFGYLGGLIGGIL</sequence>
<keyword evidence="3 8" id="KW-0812">Transmembrane</keyword>
<dbReference type="PANTHER" id="PTHR23137">
    <property type="entry name" value="VESICLE TRANSPORT PROTEIN-RELATED"/>
    <property type="match status" value="1"/>
</dbReference>
<evidence type="ECO:0000256" key="4">
    <source>
        <dbReference type="ARBA" id="ARBA00022927"/>
    </source>
</evidence>
<dbReference type="GO" id="GO:0000139">
    <property type="term" value="C:Golgi membrane"/>
    <property type="evidence" value="ECO:0007669"/>
    <property type="project" value="UniProtKB-SubCell"/>
</dbReference>
<comment type="function">
    <text evidence="8">Nonessential protein required for the fusion of transport vesicles derived from the endocytic pathway with the Golgi complex.</text>
</comment>
<dbReference type="OrthoDB" id="660759at2759"/>
<proteinExistence type="inferred from homology"/>
<organism evidence="9 10">
    <name type="scientific">Candida parapsilosis</name>
    <name type="common">Yeast</name>
    <dbReference type="NCBI Taxonomy" id="5480"/>
    <lineage>
        <taxon>Eukaryota</taxon>
        <taxon>Fungi</taxon>
        <taxon>Dikarya</taxon>
        <taxon>Ascomycota</taxon>
        <taxon>Saccharomycotina</taxon>
        <taxon>Pichiomycetes</taxon>
        <taxon>Debaryomycetaceae</taxon>
        <taxon>Candida/Lodderomyces clade</taxon>
        <taxon>Candida</taxon>
    </lineage>
</organism>
<evidence type="ECO:0000313" key="10">
    <source>
        <dbReference type="Proteomes" id="UP000590412"/>
    </source>
</evidence>
<reference evidence="9" key="1">
    <citation type="submission" date="2020-03" db="EMBL/GenBank/DDBJ databases">
        <title>FDA dAtabase for Regulatory Grade micrObial Sequences (FDA-ARGOS): Supporting development and validation of Infectious Disease Dx tests.</title>
        <authorList>
            <person name="Campos J."/>
            <person name="Goldberg B."/>
            <person name="Tallon L."/>
            <person name="Sadzewicz L."/>
            <person name="Vavikolanu K."/>
            <person name="Mehta A."/>
            <person name="Aluvathingal J."/>
            <person name="Nadendla S."/>
            <person name="Nandy P."/>
            <person name="Geyer C."/>
            <person name="Yan Y."/>
            <person name="Sichtig H."/>
        </authorList>
    </citation>
    <scope>NUCLEOTIDE SEQUENCE [LARGE SCALE GENOMIC DNA]</scope>
    <source>
        <strain evidence="9">FDAARGOS_652</strain>
    </source>
</reference>
<evidence type="ECO:0000256" key="1">
    <source>
        <dbReference type="ARBA" id="ARBA00004141"/>
    </source>
</evidence>
<feature type="transmembrane region" description="Helical" evidence="8">
    <location>
        <begin position="164"/>
        <end position="182"/>
    </location>
</feature>
<keyword evidence="5 8" id="KW-1133">Transmembrane helix</keyword>
<keyword evidence="4 8" id="KW-0653">Protein transport</keyword>
<keyword evidence="2 8" id="KW-0813">Transport</keyword>
<comment type="caution">
    <text evidence="9">The sequence shown here is derived from an EMBL/GenBank/DDBJ whole genome shotgun (WGS) entry which is preliminary data.</text>
</comment>
<keyword evidence="8" id="KW-0333">Golgi apparatus</keyword>
<keyword evidence="6 8" id="KW-0472">Membrane</keyword>
<evidence type="ECO:0000313" key="9">
    <source>
        <dbReference type="EMBL" id="KAF6052738.1"/>
    </source>
</evidence>
<comment type="similarity">
    <text evidence="7 8">Belongs to the SFT2 family.</text>
</comment>
<feature type="transmembrane region" description="Helical" evidence="8">
    <location>
        <begin position="108"/>
        <end position="128"/>
    </location>
</feature>
<evidence type="ECO:0000256" key="5">
    <source>
        <dbReference type="ARBA" id="ARBA00022989"/>
    </source>
</evidence>
<dbReference type="PANTHER" id="PTHR23137:SF36">
    <property type="entry name" value="VESICLE TRANSPORT PROTEIN SFT2C"/>
    <property type="match status" value="1"/>
</dbReference>
<dbReference type="Proteomes" id="UP000590412">
    <property type="component" value="Unassembled WGS sequence"/>
</dbReference>
<evidence type="ECO:0000256" key="3">
    <source>
        <dbReference type="ARBA" id="ARBA00022692"/>
    </source>
</evidence>
<evidence type="ECO:0000256" key="7">
    <source>
        <dbReference type="ARBA" id="ARBA00025800"/>
    </source>
</evidence>
<evidence type="ECO:0000256" key="2">
    <source>
        <dbReference type="ARBA" id="ARBA00022448"/>
    </source>
</evidence>
<feature type="transmembrane region" description="Helical" evidence="8">
    <location>
        <begin position="189"/>
        <end position="210"/>
    </location>
</feature>
<dbReference type="GO" id="GO:0000138">
    <property type="term" value="C:Golgi trans cisterna"/>
    <property type="evidence" value="ECO:0007669"/>
    <property type="project" value="EnsemblFungi"/>
</dbReference>
<feature type="transmembrane region" description="Helical" evidence="8">
    <location>
        <begin position="75"/>
        <end position="96"/>
    </location>
</feature>
<comment type="caution">
    <text evidence="8">Lacks conserved residue(s) required for the propagation of feature annotation.</text>
</comment>
<dbReference type="InterPro" id="IPR011691">
    <property type="entry name" value="Vesicle_transpt_SFT2"/>
</dbReference>
<dbReference type="GO" id="GO:0005829">
    <property type="term" value="C:cytosol"/>
    <property type="evidence" value="ECO:0007669"/>
    <property type="project" value="GOC"/>
</dbReference>
<dbReference type="EMBL" id="JABWAB010000004">
    <property type="protein sequence ID" value="KAF6052738.1"/>
    <property type="molecule type" value="Genomic_DNA"/>
</dbReference>
<dbReference type="Pfam" id="PF04178">
    <property type="entry name" value="Got1"/>
    <property type="match status" value="1"/>
</dbReference>
<protein>
    <recommendedName>
        <fullName evidence="8">Protein transport protein SFT2</fullName>
    </recommendedName>
</protein>